<protein>
    <submittedName>
        <fullName evidence="1">Uncharacterized protein</fullName>
    </submittedName>
</protein>
<name>A0A0F9HAJ7_9ZZZZ</name>
<dbReference type="EMBL" id="LAZR01017527">
    <property type="protein sequence ID" value="KKM00042.1"/>
    <property type="molecule type" value="Genomic_DNA"/>
</dbReference>
<evidence type="ECO:0000313" key="1">
    <source>
        <dbReference type="EMBL" id="KKM00042.1"/>
    </source>
</evidence>
<reference evidence="1" key="1">
    <citation type="journal article" date="2015" name="Nature">
        <title>Complex archaea that bridge the gap between prokaryotes and eukaryotes.</title>
        <authorList>
            <person name="Spang A."/>
            <person name="Saw J.H."/>
            <person name="Jorgensen S.L."/>
            <person name="Zaremba-Niedzwiedzka K."/>
            <person name="Martijn J."/>
            <person name="Lind A.E."/>
            <person name="van Eijk R."/>
            <person name="Schleper C."/>
            <person name="Guy L."/>
            <person name="Ettema T.J."/>
        </authorList>
    </citation>
    <scope>NUCLEOTIDE SEQUENCE</scope>
</reference>
<organism evidence="1">
    <name type="scientific">marine sediment metagenome</name>
    <dbReference type="NCBI Taxonomy" id="412755"/>
    <lineage>
        <taxon>unclassified sequences</taxon>
        <taxon>metagenomes</taxon>
        <taxon>ecological metagenomes</taxon>
    </lineage>
</organism>
<comment type="caution">
    <text evidence="1">The sequence shown here is derived from an EMBL/GenBank/DDBJ whole genome shotgun (WGS) entry which is preliminary data.</text>
</comment>
<gene>
    <name evidence="1" type="ORF">LCGC14_1808430</name>
</gene>
<sequence length="79" mass="9284">MFFTKSCQGRGVIMRKSSMKLVRRSVGDPMGTRRYRDWYCRWCTPGHDRVERWNCTTFYYRDSVECDADGNLLESGGAE</sequence>
<dbReference type="AlphaFoldDB" id="A0A0F9HAJ7"/>
<proteinExistence type="predicted"/>
<accession>A0A0F9HAJ7</accession>